<name>A0AAV0II08_9ROSI</name>
<comment type="caution">
    <text evidence="2">The sequence shown here is derived from an EMBL/GenBank/DDBJ whole genome shotgun (WGS) entry which is preliminary data.</text>
</comment>
<protein>
    <recommendedName>
        <fullName evidence="1">F-box domain-containing protein</fullName>
    </recommendedName>
</protein>
<dbReference type="Proteomes" id="UP001154282">
    <property type="component" value="Unassembled WGS sequence"/>
</dbReference>
<dbReference type="InterPro" id="IPR050796">
    <property type="entry name" value="SCF_F-box_component"/>
</dbReference>
<dbReference type="Gene3D" id="1.20.1280.50">
    <property type="match status" value="1"/>
</dbReference>
<dbReference type="Pfam" id="PF00646">
    <property type="entry name" value="F-box"/>
    <property type="match status" value="1"/>
</dbReference>
<dbReference type="PANTHER" id="PTHR31672">
    <property type="entry name" value="BNACNNG10540D PROTEIN"/>
    <property type="match status" value="1"/>
</dbReference>
<dbReference type="InterPro" id="IPR001810">
    <property type="entry name" value="F-box_dom"/>
</dbReference>
<feature type="domain" description="F-box" evidence="1">
    <location>
        <begin position="14"/>
        <end position="61"/>
    </location>
</feature>
<dbReference type="PROSITE" id="PS50181">
    <property type="entry name" value="FBOX"/>
    <property type="match status" value="1"/>
</dbReference>
<sequence length="104" mass="11426">MEESKGEQTTATDAQKSPTLPASVIVNVLSKLPARSLFRFRLLSRNYLNLIQSPDFIAAHARDSCLNRAGLLLLAESLSGPVASFLPRRRYPTTAAAEERQANK</sequence>
<dbReference type="AlphaFoldDB" id="A0AAV0II08"/>
<dbReference type="InterPro" id="IPR036047">
    <property type="entry name" value="F-box-like_dom_sf"/>
</dbReference>
<dbReference type="SUPFAM" id="SSF81383">
    <property type="entry name" value="F-box domain"/>
    <property type="match status" value="1"/>
</dbReference>
<dbReference type="PANTHER" id="PTHR31672:SF13">
    <property type="entry name" value="F-BOX PROTEIN CPR30-LIKE"/>
    <property type="match status" value="1"/>
</dbReference>
<keyword evidence="3" id="KW-1185">Reference proteome</keyword>
<evidence type="ECO:0000313" key="3">
    <source>
        <dbReference type="Proteomes" id="UP001154282"/>
    </source>
</evidence>
<reference evidence="2" key="1">
    <citation type="submission" date="2022-08" db="EMBL/GenBank/DDBJ databases">
        <authorList>
            <person name="Gutierrez-Valencia J."/>
        </authorList>
    </citation>
    <scope>NUCLEOTIDE SEQUENCE</scope>
</reference>
<gene>
    <name evidence="2" type="ORF">LITE_LOCUS9109</name>
</gene>
<dbReference type="EMBL" id="CAMGYJ010000003">
    <property type="protein sequence ID" value="CAI0396428.1"/>
    <property type="molecule type" value="Genomic_DNA"/>
</dbReference>
<accession>A0AAV0II08</accession>
<organism evidence="2 3">
    <name type="scientific">Linum tenue</name>
    <dbReference type="NCBI Taxonomy" id="586396"/>
    <lineage>
        <taxon>Eukaryota</taxon>
        <taxon>Viridiplantae</taxon>
        <taxon>Streptophyta</taxon>
        <taxon>Embryophyta</taxon>
        <taxon>Tracheophyta</taxon>
        <taxon>Spermatophyta</taxon>
        <taxon>Magnoliopsida</taxon>
        <taxon>eudicotyledons</taxon>
        <taxon>Gunneridae</taxon>
        <taxon>Pentapetalae</taxon>
        <taxon>rosids</taxon>
        <taxon>fabids</taxon>
        <taxon>Malpighiales</taxon>
        <taxon>Linaceae</taxon>
        <taxon>Linum</taxon>
    </lineage>
</organism>
<proteinExistence type="predicted"/>
<evidence type="ECO:0000313" key="2">
    <source>
        <dbReference type="EMBL" id="CAI0396428.1"/>
    </source>
</evidence>
<dbReference type="SMART" id="SM00256">
    <property type="entry name" value="FBOX"/>
    <property type="match status" value="1"/>
</dbReference>
<evidence type="ECO:0000259" key="1">
    <source>
        <dbReference type="PROSITE" id="PS50181"/>
    </source>
</evidence>